<sequence length="23" mass="2706">MIHSNIPKKVMPSHSLLLTLWLF</sequence>
<organism evidence="1">
    <name type="scientific">Arundo donax</name>
    <name type="common">Giant reed</name>
    <name type="synonym">Donax arundinaceus</name>
    <dbReference type="NCBI Taxonomy" id="35708"/>
    <lineage>
        <taxon>Eukaryota</taxon>
        <taxon>Viridiplantae</taxon>
        <taxon>Streptophyta</taxon>
        <taxon>Embryophyta</taxon>
        <taxon>Tracheophyta</taxon>
        <taxon>Spermatophyta</taxon>
        <taxon>Magnoliopsida</taxon>
        <taxon>Liliopsida</taxon>
        <taxon>Poales</taxon>
        <taxon>Poaceae</taxon>
        <taxon>PACMAD clade</taxon>
        <taxon>Arundinoideae</taxon>
        <taxon>Arundineae</taxon>
        <taxon>Arundo</taxon>
    </lineage>
</organism>
<name>A0A0A8ZFU0_ARUDO</name>
<protein>
    <submittedName>
        <fullName evidence="1">Uncharacterized protein</fullName>
    </submittedName>
</protein>
<dbReference type="AlphaFoldDB" id="A0A0A8ZFU0"/>
<dbReference type="EMBL" id="GBRH01264143">
    <property type="protein sequence ID" value="JAD33752.1"/>
    <property type="molecule type" value="Transcribed_RNA"/>
</dbReference>
<evidence type="ECO:0000313" key="1">
    <source>
        <dbReference type="EMBL" id="JAD33752.1"/>
    </source>
</evidence>
<accession>A0A0A8ZFU0</accession>
<reference evidence="1" key="2">
    <citation type="journal article" date="2015" name="Data Brief">
        <title>Shoot transcriptome of the giant reed, Arundo donax.</title>
        <authorList>
            <person name="Barrero R.A."/>
            <person name="Guerrero F.D."/>
            <person name="Moolhuijzen P."/>
            <person name="Goolsby J.A."/>
            <person name="Tidwell J."/>
            <person name="Bellgard S.E."/>
            <person name="Bellgard M.I."/>
        </authorList>
    </citation>
    <scope>NUCLEOTIDE SEQUENCE</scope>
    <source>
        <tissue evidence="1">Shoot tissue taken approximately 20 cm above the soil surface</tissue>
    </source>
</reference>
<proteinExistence type="predicted"/>
<reference evidence="1" key="1">
    <citation type="submission" date="2014-09" db="EMBL/GenBank/DDBJ databases">
        <authorList>
            <person name="Magalhaes I.L.F."/>
            <person name="Oliveira U."/>
            <person name="Santos F.R."/>
            <person name="Vidigal T.H.D.A."/>
            <person name="Brescovit A.D."/>
            <person name="Santos A.J."/>
        </authorList>
    </citation>
    <scope>NUCLEOTIDE SEQUENCE</scope>
    <source>
        <tissue evidence="1">Shoot tissue taken approximately 20 cm above the soil surface</tissue>
    </source>
</reference>